<proteinExistence type="predicted"/>
<dbReference type="InterPro" id="IPR026349">
    <property type="entry name" value="CHP04255"/>
</dbReference>
<dbReference type="Proteomes" id="UP000190675">
    <property type="component" value="Chromosome I"/>
</dbReference>
<reference evidence="1 2" key="1">
    <citation type="submission" date="2016-11" db="EMBL/GenBank/DDBJ databases">
        <authorList>
            <person name="Jaros S."/>
            <person name="Januszkiewicz K."/>
            <person name="Wedrychowicz H."/>
        </authorList>
    </citation>
    <scope>NUCLEOTIDE SEQUENCE [LARGE SCALE GENOMIC DNA]</scope>
    <source>
        <strain evidence="1 2">GAS242</strain>
    </source>
</reference>
<accession>A0A1M5HFB1</accession>
<dbReference type="AlphaFoldDB" id="A0A1M5HFB1"/>
<organism evidence="1 2">
    <name type="scientific">Bradyrhizobium erythrophlei</name>
    <dbReference type="NCBI Taxonomy" id="1437360"/>
    <lineage>
        <taxon>Bacteria</taxon>
        <taxon>Pseudomonadati</taxon>
        <taxon>Pseudomonadota</taxon>
        <taxon>Alphaproteobacteria</taxon>
        <taxon>Hyphomicrobiales</taxon>
        <taxon>Nitrobacteraceae</taxon>
        <taxon>Bradyrhizobium</taxon>
    </lineage>
</organism>
<evidence type="ECO:0000313" key="2">
    <source>
        <dbReference type="Proteomes" id="UP000190675"/>
    </source>
</evidence>
<dbReference type="EMBL" id="LT670818">
    <property type="protein sequence ID" value="SHG14633.1"/>
    <property type="molecule type" value="Genomic_DNA"/>
</dbReference>
<dbReference type="NCBIfam" id="TIGR04255">
    <property type="entry name" value="sporadTIGR04255"/>
    <property type="match status" value="1"/>
</dbReference>
<gene>
    <name evidence="1" type="ORF">SAMN05444169_0789</name>
</gene>
<sequence length="289" mass="32352">MEHFNLFSTCKAECKVSSKASSEGAPMSKKMSRAPVYLGMAQVRFNRLLALDNYAPAIQEALRKLGYPDFRKVMAQTFSLNLAGSIEGGQAVPATAVAQYVFSNMEKTLGFILLQDSLTYMATEYDVFETFSQRLLEGLRIIDSTVGGLSYTDRVGVRYLDAVFPDTGDELSHYLNPSVFGLVEKISGELTHSFFETRSQLKNATIVSRVIVQPGPVGIPPDLQPLLLELPERFKNLNGLHAILDNDCFTESRMKYDSAKLKSELFMLHDEIEKIFKLTVTSHALEKWK</sequence>
<name>A0A1M5HFB1_9BRAD</name>
<evidence type="ECO:0000313" key="1">
    <source>
        <dbReference type="EMBL" id="SHG14633.1"/>
    </source>
</evidence>
<protein>
    <submittedName>
        <fullName evidence="1">TIGR04255 family protein</fullName>
    </submittedName>
</protein>